<dbReference type="AlphaFoldDB" id="U2PAI6"/>
<protein>
    <recommendedName>
        <fullName evidence="3">Solute-binding protein family 5 domain-containing protein</fullName>
    </recommendedName>
</protein>
<dbReference type="Proteomes" id="UP000016644">
    <property type="component" value="Unassembled WGS sequence"/>
</dbReference>
<dbReference type="Gene3D" id="3.10.105.10">
    <property type="entry name" value="Dipeptide-binding Protein, Domain 3"/>
    <property type="match status" value="1"/>
</dbReference>
<evidence type="ECO:0000313" key="1">
    <source>
        <dbReference type="EMBL" id="ERK41136.1"/>
    </source>
</evidence>
<dbReference type="Gene3D" id="3.40.190.10">
    <property type="entry name" value="Periplasmic binding protein-like II"/>
    <property type="match status" value="1"/>
</dbReference>
<accession>U2PAI6</accession>
<sequence length="51" mass="5663">MVNAQKTILNDQGIIPIYQQGKAQLVKSNVKGLTYFPTGANWDFSTAYISK</sequence>
<dbReference type="SUPFAM" id="SSF53850">
    <property type="entry name" value="Periplasmic binding protein-like II"/>
    <property type="match status" value="1"/>
</dbReference>
<organism evidence="1 2">
    <name type="scientific">Levilactobacillus brevis ATCC 14869 = DSM 20054</name>
    <dbReference type="NCBI Taxonomy" id="649758"/>
    <lineage>
        <taxon>Bacteria</taxon>
        <taxon>Bacillati</taxon>
        <taxon>Bacillota</taxon>
        <taxon>Bacilli</taxon>
        <taxon>Lactobacillales</taxon>
        <taxon>Lactobacillaceae</taxon>
        <taxon>Levilactobacillus</taxon>
    </lineage>
</organism>
<evidence type="ECO:0008006" key="3">
    <source>
        <dbReference type="Google" id="ProtNLM"/>
    </source>
</evidence>
<evidence type="ECO:0000313" key="2">
    <source>
        <dbReference type="Proteomes" id="UP000016644"/>
    </source>
</evidence>
<dbReference type="HOGENOM" id="CLU_214891_0_0_9"/>
<reference evidence="1 2" key="1">
    <citation type="submission" date="2013-06" db="EMBL/GenBank/DDBJ databases">
        <authorList>
            <person name="Weinstock G."/>
            <person name="Sodergren E."/>
            <person name="Lobos E.A."/>
            <person name="Fulton L."/>
            <person name="Fulton R."/>
            <person name="Courtney L."/>
            <person name="Fronick C."/>
            <person name="O'Laughlin M."/>
            <person name="Godfrey J."/>
            <person name="Wilson R.M."/>
            <person name="Miner T."/>
            <person name="Farmer C."/>
            <person name="Delehaunty K."/>
            <person name="Cordes M."/>
            <person name="Minx P."/>
            <person name="Tomlinson C."/>
            <person name="Chen J."/>
            <person name="Wollam A."/>
            <person name="Pepin K.H."/>
            <person name="Bhonagiri V."/>
            <person name="Zhang X."/>
            <person name="Warren W."/>
            <person name="Mitreva M."/>
            <person name="Mardis E.R."/>
            <person name="Wilson R.K."/>
        </authorList>
    </citation>
    <scope>NUCLEOTIDE SEQUENCE [LARGE SCALE GENOMIC DNA]</scope>
    <source>
        <strain evidence="1 2">ATCC 14869</strain>
    </source>
</reference>
<gene>
    <name evidence="1" type="ORF">HMPREF0495_02524</name>
</gene>
<proteinExistence type="predicted"/>
<name>U2PAI6_LEVBR</name>
<dbReference type="PATRIC" id="fig|649758.3.peg.2257"/>
<dbReference type="EMBL" id="AWVK01000118">
    <property type="protein sequence ID" value="ERK41136.1"/>
    <property type="molecule type" value="Genomic_DNA"/>
</dbReference>
<comment type="caution">
    <text evidence="1">The sequence shown here is derived from an EMBL/GenBank/DDBJ whole genome shotgun (WGS) entry which is preliminary data.</text>
</comment>